<dbReference type="RefSeq" id="WP_067362150.1">
    <property type="nucleotide sequence ID" value="NZ_JBIUBN010000032.1"/>
</dbReference>
<reference evidence="1 2" key="1">
    <citation type="submission" date="2016-01" db="EMBL/GenBank/DDBJ databases">
        <title>Whole genome sequence and analysis of Micromonospora rosaria DSM 803, which can produce antibacterial substance rosamicin.</title>
        <authorList>
            <person name="Yang H."/>
            <person name="He X."/>
            <person name="Zhu D."/>
        </authorList>
    </citation>
    <scope>NUCLEOTIDE SEQUENCE [LARGE SCALE GENOMIC DNA]</scope>
    <source>
        <strain evidence="1 2">DSM 803</strain>
    </source>
</reference>
<keyword evidence="1" id="KW-0489">Methyltransferase</keyword>
<keyword evidence="1" id="KW-0808">Transferase</keyword>
<dbReference type="CDD" id="cd00377">
    <property type="entry name" value="ICL_PEPM"/>
    <property type="match status" value="1"/>
</dbReference>
<dbReference type="AlphaFoldDB" id="A0A136PVP7"/>
<dbReference type="InterPro" id="IPR015813">
    <property type="entry name" value="Pyrv/PenolPyrv_kinase-like_dom"/>
</dbReference>
<dbReference type="InterPro" id="IPR040442">
    <property type="entry name" value="Pyrv_kinase-like_dom_sf"/>
</dbReference>
<dbReference type="PANTHER" id="PTHR42905:SF16">
    <property type="entry name" value="CARBOXYPHOSPHONOENOLPYRUVATE PHOSPHONOMUTASE-LIKE PROTEIN (AFU_ORTHOLOGUE AFUA_5G07230)"/>
    <property type="match status" value="1"/>
</dbReference>
<proteinExistence type="predicted"/>
<evidence type="ECO:0000313" key="1">
    <source>
        <dbReference type="EMBL" id="KXK62427.1"/>
    </source>
</evidence>
<accession>A0A136PVP7</accession>
<dbReference type="PANTHER" id="PTHR42905">
    <property type="entry name" value="PHOSPHOENOLPYRUVATE CARBOXYLASE"/>
    <property type="match status" value="1"/>
</dbReference>
<sequence length="278" mass="28413">MTDQSQVEKARTLRALHEAPVLVLPNAWDAASAALVVQAGAAAVATTSGGVAWSLGRTDGEGLTRAEMTEAVRRIAAAVRVPVTADIEGGYGPGPEDVAATVRAVVEAGAVGINLEDSRASDGTLYPTSVQVQRIEAARNAAAEAGLPDLFVNLRTDVYLFGIGAPDGRLEDVQARADQYAKAGADGLFVPGLLDLDVLASLTASTSLPVNAMAGAGGPSVAELVGVGVRRISVGTGIAEAAYGLAQRAARELLETGTYRSLDRAASYADLNGLFTVQ</sequence>
<dbReference type="Pfam" id="PF13714">
    <property type="entry name" value="PEP_mutase"/>
    <property type="match status" value="1"/>
</dbReference>
<evidence type="ECO:0000313" key="2">
    <source>
        <dbReference type="Proteomes" id="UP000070620"/>
    </source>
</evidence>
<name>A0A136PVP7_9ACTN</name>
<dbReference type="Gene3D" id="3.20.20.60">
    <property type="entry name" value="Phosphoenolpyruvate-binding domains"/>
    <property type="match status" value="1"/>
</dbReference>
<dbReference type="InterPro" id="IPR039556">
    <property type="entry name" value="ICL/PEPM"/>
</dbReference>
<comment type="caution">
    <text evidence="1">The sequence shown here is derived from an EMBL/GenBank/DDBJ whole genome shotgun (WGS) entry which is preliminary data.</text>
</comment>
<gene>
    <name evidence="1" type="ORF">AWW66_08255</name>
</gene>
<dbReference type="EMBL" id="LRQV01000019">
    <property type="protein sequence ID" value="KXK62427.1"/>
    <property type="molecule type" value="Genomic_DNA"/>
</dbReference>
<dbReference type="Gene3D" id="6.10.250.2750">
    <property type="match status" value="1"/>
</dbReference>
<organism evidence="1 2">
    <name type="scientific">Micromonospora rosaria</name>
    <dbReference type="NCBI Taxonomy" id="47874"/>
    <lineage>
        <taxon>Bacteria</taxon>
        <taxon>Bacillati</taxon>
        <taxon>Actinomycetota</taxon>
        <taxon>Actinomycetes</taxon>
        <taxon>Micromonosporales</taxon>
        <taxon>Micromonosporaceae</taxon>
        <taxon>Micromonospora</taxon>
    </lineage>
</organism>
<keyword evidence="2" id="KW-1185">Reference proteome</keyword>
<dbReference type="OrthoDB" id="9780430at2"/>
<dbReference type="SUPFAM" id="SSF51621">
    <property type="entry name" value="Phosphoenolpyruvate/pyruvate domain"/>
    <property type="match status" value="1"/>
</dbReference>
<protein>
    <submittedName>
        <fullName evidence="1">3-methyl-2-oxobutanoate hydroxymethyltransferase</fullName>
    </submittedName>
</protein>
<dbReference type="Proteomes" id="UP000070620">
    <property type="component" value="Unassembled WGS sequence"/>
</dbReference>
<dbReference type="GO" id="GO:0008168">
    <property type="term" value="F:methyltransferase activity"/>
    <property type="evidence" value="ECO:0007669"/>
    <property type="project" value="UniProtKB-KW"/>
</dbReference>
<dbReference type="GO" id="GO:0032259">
    <property type="term" value="P:methylation"/>
    <property type="evidence" value="ECO:0007669"/>
    <property type="project" value="UniProtKB-KW"/>
</dbReference>